<dbReference type="Pfam" id="PF01882">
    <property type="entry name" value="DUF58"/>
    <property type="match status" value="1"/>
</dbReference>
<dbReference type="EMBL" id="CP096658">
    <property type="protein sequence ID" value="UPV98952.1"/>
    <property type="molecule type" value="Genomic_DNA"/>
</dbReference>
<proteinExistence type="predicted"/>
<name>A0A8U0IDC7_9EURY</name>
<dbReference type="InterPro" id="IPR002881">
    <property type="entry name" value="DUF58"/>
</dbReference>
<evidence type="ECO:0000259" key="2">
    <source>
        <dbReference type="Pfam" id="PF01882"/>
    </source>
</evidence>
<dbReference type="KEGG" id="haxz:M0R88_10475"/>
<evidence type="ECO:0000313" key="3">
    <source>
        <dbReference type="EMBL" id="UPV98952.1"/>
    </source>
</evidence>
<accession>A0A8U0IDC7</accession>
<keyword evidence="4" id="KW-1185">Reference proteome</keyword>
<sequence length="482" mass="53140">MQVTYRYWAAAGLASLLAVTAIVFAQPLLVSGAATIGAWLLIQQLQFLRTVRQVNDRLIVTQAVARERILTDDAVPVILEATWSSALELDVDVGIVAELPPGLTHSERSARQLDCDTDTEKVSTTFTVDIPVAGQFELRPPTVTVTDTQGLFRSTFPASTSETPSLTALPRRPRDLHVGQGGDEVVSAFGDHKTGDFGLGLDPGEVREYVPGDTARQIDWKATARSTSPHVREFEQESDRQTVLFFDHRGSMQTGTAGERKLDYLRQVALAFVDNAQRNREPIGMYTVGDDGITTRQPPATKPATYPDLQTTLHDLEPTDSPPETSASATPAPPREVRQTAERLSTRDSAFASRLQPYFEASRTYVQRIASQPLYNTVRTQLTDSQNTISAIILTDDQHRGEIRETVKLARKHRGDVLVFLTPTVLFEPNGLSDVDEAYDEYSDFEAFRRNLTRLESVSAFEIAPGDRLDALLARQAGSNVA</sequence>
<dbReference type="AlphaFoldDB" id="A0A8U0IDC7"/>
<feature type="region of interest" description="Disordered" evidence="1">
    <location>
        <begin position="283"/>
        <end position="336"/>
    </location>
</feature>
<evidence type="ECO:0000313" key="4">
    <source>
        <dbReference type="Proteomes" id="UP000830434"/>
    </source>
</evidence>
<dbReference type="PANTHER" id="PTHR33608:SF3">
    <property type="entry name" value="SLR2013 PROTEIN"/>
    <property type="match status" value="1"/>
</dbReference>
<feature type="domain" description="DUF58" evidence="2">
    <location>
        <begin position="205"/>
        <end position="327"/>
    </location>
</feature>
<evidence type="ECO:0000256" key="1">
    <source>
        <dbReference type="SAM" id="MobiDB-lite"/>
    </source>
</evidence>
<gene>
    <name evidence="3" type="ORF">M0R88_10475</name>
</gene>
<dbReference type="Proteomes" id="UP000830434">
    <property type="component" value="Chromosome"/>
</dbReference>
<protein>
    <submittedName>
        <fullName evidence="3">DUF58 domain-containing protein</fullName>
    </submittedName>
</protein>
<organism evidence="3 4">
    <name type="scientific">Halorussus gelatinilyticus</name>
    <dbReference type="NCBI Taxonomy" id="2937524"/>
    <lineage>
        <taxon>Archaea</taxon>
        <taxon>Methanobacteriati</taxon>
        <taxon>Methanobacteriota</taxon>
        <taxon>Stenosarchaea group</taxon>
        <taxon>Halobacteria</taxon>
        <taxon>Halobacteriales</taxon>
        <taxon>Haladaptataceae</taxon>
        <taxon>Halorussus</taxon>
    </lineage>
</organism>
<dbReference type="PANTHER" id="PTHR33608">
    <property type="entry name" value="BLL2464 PROTEIN"/>
    <property type="match status" value="1"/>
</dbReference>
<reference evidence="3" key="1">
    <citation type="submission" date="2022-04" db="EMBL/GenBank/DDBJ databases">
        <title>Diverse halophilic archaea isolated from saline environments.</title>
        <authorList>
            <person name="Cui H.-L."/>
        </authorList>
    </citation>
    <scope>NUCLEOTIDE SEQUENCE</scope>
    <source>
        <strain evidence="3">XZYJT40</strain>
    </source>
</reference>
<dbReference type="RefSeq" id="WP_248653456.1">
    <property type="nucleotide sequence ID" value="NZ_CP096658.1"/>
</dbReference>
<dbReference type="GeneID" id="72190284"/>